<comment type="caution">
    <text evidence="2">The sequence shown here is derived from an EMBL/GenBank/DDBJ whole genome shotgun (WGS) entry which is preliminary data.</text>
</comment>
<name>A0A7W3IZ77_9ACTN</name>
<dbReference type="EMBL" id="JACGXA010000001">
    <property type="protein sequence ID" value="MBA8803393.1"/>
    <property type="molecule type" value="Genomic_DNA"/>
</dbReference>
<dbReference type="SUPFAM" id="SSF51735">
    <property type="entry name" value="NAD(P)-binding Rossmann-fold domains"/>
    <property type="match status" value="1"/>
</dbReference>
<dbReference type="PANTHER" id="PTHR15020">
    <property type="entry name" value="FLAVIN REDUCTASE-RELATED"/>
    <property type="match status" value="1"/>
</dbReference>
<dbReference type="CDD" id="cd05243">
    <property type="entry name" value="SDR_a5"/>
    <property type="match status" value="1"/>
</dbReference>
<proteinExistence type="predicted"/>
<dbReference type="RefSeq" id="WP_182538360.1">
    <property type="nucleotide sequence ID" value="NZ_JACGXA010000001.1"/>
</dbReference>
<evidence type="ECO:0000259" key="1">
    <source>
        <dbReference type="Pfam" id="PF13460"/>
    </source>
</evidence>
<accession>A0A7W3IZ77</accession>
<dbReference type="InterPro" id="IPR036291">
    <property type="entry name" value="NAD(P)-bd_dom_sf"/>
</dbReference>
<dbReference type="Gene3D" id="3.40.50.720">
    <property type="entry name" value="NAD(P)-binding Rossmann-like Domain"/>
    <property type="match status" value="1"/>
</dbReference>
<dbReference type="Pfam" id="PF13460">
    <property type="entry name" value="NAD_binding_10"/>
    <property type="match status" value="1"/>
</dbReference>
<protein>
    <submittedName>
        <fullName evidence="2">Uncharacterized protein YbjT (DUF2867 family)</fullName>
    </submittedName>
</protein>
<organism evidence="2 3">
    <name type="scientific">Nocardioides ginsengisegetis</name>
    <dbReference type="NCBI Taxonomy" id="661491"/>
    <lineage>
        <taxon>Bacteria</taxon>
        <taxon>Bacillati</taxon>
        <taxon>Actinomycetota</taxon>
        <taxon>Actinomycetes</taxon>
        <taxon>Propionibacteriales</taxon>
        <taxon>Nocardioidaceae</taxon>
        <taxon>Nocardioides</taxon>
    </lineage>
</organism>
<gene>
    <name evidence="2" type="ORF">FB382_001684</name>
</gene>
<evidence type="ECO:0000313" key="3">
    <source>
        <dbReference type="Proteomes" id="UP000580910"/>
    </source>
</evidence>
<dbReference type="PANTHER" id="PTHR15020:SF50">
    <property type="entry name" value="UPF0659 PROTEIN YMR090W"/>
    <property type="match status" value="1"/>
</dbReference>
<feature type="domain" description="NAD(P)-binding" evidence="1">
    <location>
        <begin position="8"/>
        <end position="193"/>
    </location>
</feature>
<evidence type="ECO:0000313" key="2">
    <source>
        <dbReference type="EMBL" id="MBA8803393.1"/>
    </source>
</evidence>
<sequence>MSHVAVVGGHGQVARLLHEPLVAAGHQPVALVRNEAHRGELEGLGAEVRMLDVEQQDAAAFAAAFEGCQVVVFAAGGGPDGNIERKRTVDLEGSLKSIEGARLAGIRRFIQISAIGVDAPLPEDTGDVWRAYVEAKRDADAALRASDLAWTILRPGRLTDDPATGLVELGEHVERGDVTRADVAAVVARLVDEDLSVGHQWNLVGGDTGLDDALARAVRGD</sequence>
<dbReference type="InterPro" id="IPR016040">
    <property type="entry name" value="NAD(P)-bd_dom"/>
</dbReference>
<dbReference type="AlphaFoldDB" id="A0A7W3IZ77"/>
<dbReference type="Proteomes" id="UP000580910">
    <property type="component" value="Unassembled WGS sequence"/>
</dbReference>
<reference evidence="2 3" key="1">
    <citation type="submission" date="2020-07" db="EMBL/GenBank/DDBJ databases">
        <title>Sequencing the genomes of 1000 actinobacteria strains.</title>
        <authorList>
            <person name="Klenk H.-P."/>
        </authorList>
    </citation>
    <scope>NUCLEOTIDE SEQUENCE [LARGE SCALE GENOMIC DNA]</scope>
    <source>
        <strain evidence="2 3">DSM 21349</strain>
    </source>
</reference>
<keyword evidence="3" id="KW-1185">Reference proteome</keyword>